<comment type="caution">
    <text evidence="2">The sequence shown here is derived from an EMBL/GenBank/DDBJ whole genome shotgun (WGS) entry which is preliminary data.</text>
</comment>
<gene>
    <name evidence="2" type="ORF">G2W53_020287</name>
</gene>
<name>A0A834TV51_9FABA</name>
<keyword evidence="3" id="KW-1185">Reference proteome</keyword>
<evidence type="ECO:0000313" key="2">
    <source>
        <dbReference type="EMBL" id="KAF7829123.1"/>
    </source>
</evidence>
<dbReference type="EMBL" id="JAAIUW010000006">
    <property type="protein sequence ID" value="KAF7829123.1"/>
    <property type="molecule type" value="Genomic_DNA"/>
</dbReference>
<protein>
    <submittedName>
        <fullName evidence="2">Uncharacterized protein</fullName>
    </submittedName>
</protein>
<evidence type="ECO:0000256" key="1">
    <source>
        <dbReference type="SAM" id="MobiDB-lite"/>
    </source>
</evidence>
<dbReference type="Proteomes" id="UP000634136">
    <property type="component" value="Unassembled WGS sequence"/>
</dbReference>
<dbReference type="OrthoDB" id="1495935at2759"/>
<feature type="region of interest" description="Disordered" evidence="1">
    <location>
        <begin position="48"/>
        <end position="83"/>
    </location>
</feature>
<evidence type="ECO:0000313" key="3">
    <source>
        <dbReference type="Proteomes" id="UP000634136"/>
    </source>
</evidence>
<sequence>MQAQAQVAISVTCRGQKLIQSNAGAANYGERGSNCTLSHRQNYCYHRIGNSHRHPAPESNFTQHTSGRAGKSSEKSSTKQGRQAPMLHHLGFSYLASSFHYILRKVKAFYNGFLGDPATESRIASSTSEAPMVEPYFSIPVVLPHP</sequence>
<reference evidence="2" key="1">
    <citation type="submission" date="2020-09" db="EMBL/GenBank/DDBJ databases">
        <title>Genome-Enabled Discovery of Anthraquinone Biosynthesis in Senna tora.</title>
        <authorList>
            <person name="Kang S.-H."/>
            <person name="Pandey R.P."/>
            <person name="Lee C.-M."/>
            <person name="Sim J.-S."/>
            <person name="Jeong J.-T."/>
            <person name="Choi B.-S."/>
            <person name="Jung M."/>
            <person name="Ginzburg D."/>
            <person name="Zhao K."/>
            <person name="Won S.Y."/>
            <person name="Oh T.-J."/>
            <person name="Yu Y."/>
            <person name="Kim N.-H."/>
            <person name="Lee O.R."/>
            <person name="Lee T.-H."/>
            <person name="Bashyal P."/>
            <person name="Kim T.-S."/>
            <person name="Lee W.-H."/>
            <person name="Kawkins C."/>
            <person name="Kim C.-K."/>
            <person name="Kim J.S."/>
            <person name="Ahn B.O."/>
            <person name="Rhee S.Y."/>
            <person name="Sohng J.K."/>
        </authorList>
    </citation>
    <scope>NUCLEOTIDE SEQUENCE</scope>
    <source>
        <tissue evidence="2">Leaf</tissue>
    </source>
</reference>
<proteinExistence type="predicted"/>
<dbReference type="AlphaFoldDB" id="A0A834TV51"/>
<organism evidence="2 3">
    <name type="scientific">Senna tora</name>
    <dbReference type="NCBI Taxonomy" id="362788"/>
    <lineage>
        <taxon>Eukaryota</taxon>
        <taxon>Viridiplantae</taxon>
        <taxon>Streptophyta</taxon>
        <taxon>Embryophyta</taxon>
        <taxon>Tracheophyta</taxon>
        <taxon>Spermatophyta</taxon>
        <taxon>Magnoliopsida</taxon>
        <taxon>eudicotyledons</taxon>
        <taxon>Gunneridae</taxon>
        <taxon>Pentapetalae</taxon>
        <taxon>rosids</taxon>
        <taxon>fabids</taxon>
        <taxon>Fabales</taxon>
        <taxon>Fabaceae</taxon>
        <taxon>Caesalpinioideae</taxon>
        <taxon>Cassia clade</taxon>
        <taxon>Senna</taxon>
    </lineage>
</organism>
<accession>A0A834TV51</accession>